<comment type="caution">
    <text evidence="2">The sequence shown here is derived from an EMBL/GenBank/DDBJ whole genome shotgun (WGS) entry which is preliminary data.</text>
</comment>
<proteinExistence type="predicted"/>
<evidence type="ECO:0000313" key="2">
    <source>
        <dbReference type="EMBL" id="KKW31210.1"/>
    </source>
</evidence>
<feature type="region of interest" description="Disordered" evidence="1">
    <location>
        <begin position="1"/>
        <end position="37"/>
    </location>
</feature>
<evidence type="ECO:0000313" key="3">
    <source>
        <dbReference type="Proteomes" id="UP000034054"/>
    </source>
</evidence>
<name>A0A0G1XK19_9BACT</name>
<sequence length="55" mass="5916">MSAEQLVLTLKGNRTSAPIQERPPETKQKGKDTLSSDGQCCDCCDCADCSCDCKC</sequence>
<evidence type="ECO:0000256" key="1">
    <source>
        <dbReference type="SAM" id="MobiDB-lite"/>
    </source>
</evidence>
<protein>
    <submittedName>
        <fullName evidence="2">Uncharacterized protein</fullName>
    </submittedName>
</protein>
<dbReference type="AlphaFoldDB" id="A0A0G1XK19"/>
<reference evidence="2 3" key="1">
    <citation type="journal article" date="2015" name="Nature">
        <title>rRNA introns, odd ribosomes, and small enigmatic genomes across a large radiation of phyla.</title>
        <authorList>
            <person name="Brown C.T."/>
            <person name="Hug L.A."/>
            <person name="Thomas B.C."/>
            <person name="Sharon I."/>
            <person name="Castelle C.J."/>
            <person name="Singh A."/>
            <person name="Wilkins M.J."/>
            <person name="Williams K.H."/>
            <person name="Banfield J.F."/>
        </authorList>
    </citation>
    <scope>NUCLEOTIDE SEQUENCE [LARGE SCALE GENOMIC DNA]</scope>
</reference>
<gene>
    <name evidence="2" type="ORF">UY76_C0064G0009</name>
</gene>
<accession>A0A0G1XK19</accession>
<organism evidence="2 3">
    <name type="scientific">Candidatus Uhrbacteria bacterium GW2011_GWA2_52_8d</name>
    <dbReference type="NCBI Taxonomy" id="1618979"/>
    <lineage>
        <taxon>Bacteria</taxon>
        <taxon>Candidatus Uhriibacteriota</taxon>
    </lineage>
</organism>
<feature type="compositionally biased region" description="Basic and acidic residues" evidence="1">
    <location>
        <begin position="22"/>
        <end position="34"/>
    </location>
</feature>
<dbReference type="Proteomes" id="UP000034054">
    <property type="component" value="Unassembled WGS sequence"/>
</dbReference>
<dbReference type="EMBL" id="LCRH01000064">
    <property type="protein sequence ID" value="KKW31210.1"/>
    <property type="molecule type" value="Genomic_DNA"/>
</dbReference>